<name>A0A1R4JGZ0_9MICO</name>
<keyword evidence="4" id="KW-1185">Reference proteome</keyword>
<protein>
    <recommendedName>
        <fullName evidence="5">Lipoprotein</fullName>
    </recommendedName>
</protein>
<accession>A0A1R4JGZ0</accession>
<feature type="signal peptide" evidence="2">
    <location>
        <begin position="1"/>
        <end position="22"/>
    </location>
</feature>
<evidence type="ECO:0000256" key="1">
    <source>
        <dbReference type="SAM" id="MobiDB-lite"/>
    </source>
</evidence>
<keyword evidence="2" id="KW-0732">Signal</keyword>
<evidence type="ECO:0008006" key="5">
    <source>
        <dbReference type="Google" id="ProtNLM"/>
    </source>
</evidence>
<feature type="region of interest" description="Disordered" evidence="1">
    <location>
        <begin position="27"/>
        <end position="54"/>
    </location>
</feature>
<dbReference type="AlphaFoldDB" id="A0A1R4JGZ0"/>
<feature type="chain" id="PRO_5010309190" description="Lipoprotein" evidence="2">
    <location>
        <begin position="23"/>
        <end position="169"/>
    </location>
</feature>
<gene>
    <name evidence="3" type="ORF">FM104_07455</name>
</gene>
<dbReference type="EMBL" id="FUKO01000019">
    <property type="protein sequence ID" value="SJN31491.1"/>
    <property type="molecule type" value="Genomic_DNA"/>
</dbReference>
<reference evidence="3 4" key="1">
    <citation type="submission" date="2017-02" db="EMBL/GenBank/DDBJ databases">
        <authorList>
            <person name="Peterson S.W."/>
        </authorList>
    </citation>
    <scope>NUCLEOTIDE SEQUENCE [LARGE SCALE GENOMIC DNA]</scope>
    <source>
        <strain evidence="3 4">B Mb 05.01</strain>
    </source>
</reference>
<organism evidence="3 4">
    <name type="scientific">Microbacterium esteraromaticum</name>
    <dbReference type="NCBI Taxonomy" id="57043"/>
    <lineage>
        <taxon>Bacteria</taxon>
        <taxon>Bacillati</taxon>
        <taxon>Actinomycetota</taxon>
        <taxon>Actinomycetes</taxon>
        <taxon>Micrococcales</taxon>
        <taxon>Microbacteriaceae</taxon>
        <taxon>Microbacterium</taxon>
    </lineage>
</organism>
<dbReference type="Proteomes" id="UP000196320">
    <property type="component" value="Unassembled WGS sequence"/>
</dbReference>
<proteinExistence type="predicted"/>
<evidence type="ECO:0000313" key="3">
    <source>
        <dbReference type="EMBL" id="SJN31491.1"/>
    </source>
</evidence>
<evidence type="ECO:0000313" key="4">
    <source>
        <dbReference type="Proteomes" id="UP000196320"/>
    </source>
</evidence>
<evidence type="ECO:0000256" key="2">
    <source>
        <dbReference type="SAM" id="SignalP"/>
    </source>
</evidence>
<sequence>MHVTTWAFALATALMLTGCANALEAPHNPAPDTAGAPAASQDEQQPAADAGSVQVSVDGREFTFTIKSCARYQDSEIEVSGPGGEAGSDVPSYFDGGLMEMDSTPRGEFRIDIGTDQPFDSTGDFLSIGDSTGGAISVDNDGDDYVVTAASWDAQGTDLGQGTVRITCR</sequence>